<dbReference type="GO" id="GO:0003886">
    <property type="term" value="F:DNA (cytosine-5-)-methyltransferase activity"/>
    <property type="evidence" value="ECO:0007669"/>
    <property type="project" value="UniProtKB-EC"/>
</dbReference>
<keyword evidence="4" id="KW-0949">S-adenosyl-L-methionine</keyword>
<dbReference type="Pfam" id="PF00145">
    <property type="entry name" value="DNA_methylase"/>
    <property type="match status" value="1"/>
</dbReference>
<keyword evidence="5" id="KW-0680">Restriction system</keyword>
<comment type="caution">
    <text evidence="7">The sequence shown here is derived from an EMBL/GenBank/DDBJ whole genome shotgun (WGS) entry which is preliminary data.</text>
</comment>
<evidence type="ECO:0000313" key="8">
    <source>
        <dbReference type="Proteomes" id="UP000249645"/>
    </source>
</evidence>
<accession>A0A2W5EBF7</accession>
<evidence type="ECO:0000313" key="7">
    <source>
        <dbReference type="EMBL" id="PZP39394.1"/>
    </source>
</evidence>
<dbReference type="PANTHER" id="PTHR23068">
    <property type="entry name" value="DNA CYTOSINE-5- -METHYLTRANSFERASE 3-RELATED"/>
    <property type="match status" value="1"/>
</dbReference>
<feature type="non-terminal residue" evidence="7">
    <location>
        <position position="177"/>
    </location>
</feature>
<dbReference type="PANTHER" id="PTHR23068:SF25">
    <property type="entry name" value="DNA (CYTOSINE-5)-METHYLTRANSFERASE DRM2"/>
    <property type="match status" value="1"/>
</dbReference>
<evidence type="ECO:0000256" key="1">
    <source>
        <dbReference type="ARBA" id="ARBA00011975"/>
    </source>
</evidence>
<dbReference type="PROSITE" id="PS00094">
    <property type="entry name" value="C5_MTASE_1"/>
    <property type="match status" value="1"/>
</dbReference>
<gene>
    <name evidence="7" type="ORF">DI598_20015</name>
</gene>
<dbReference type="EC" id="2.1.1.37" evidence="1"/>
<evidence type="ECO:0000256" key="6">
    <source>
        <dbReference type="ARBA" id="ARBA00047422"/>
    </source>
</evidence>
<dbReference type="InterPro" id="IPR050390">
    <property type="entry name" value="C5-Methyltransferase"/>
</dbReference>
<evidence type="ECO:0000256" key="5">
    <source>
        <dbReference type="ARBA" id="ARBA00022747"/>
    </source>
</evidence>
<dbReference type="Proteomes" id="UP000249645">
    <property type="component" value="Unassembled WGS sequence"/>
</dbReference>
<name>A0A2W5EBF7_9SPHI</name>
<keyword evidence="2 7" id="KW-0489">Methyltransferase</keyword>
<dbReference type="InterPro" id="IPR018117">
    <property type="entry name" value="C5_DNA_meth_AS"/>
</dbReference>
<evidence type="ECO:0000256" key="3">
    <source>
        <dbReference type="ARBA" id="ARBA00022679"/>
    </source>
</evidence>
<protein>
    <recommendedName>
        <fullName evidence="1">DNA (cytosine-5-)-methyltransferase</fullName>
        <ecNumber evidence="1">2.1.1.37</ecNumber>
    </recommendedName>
</protein>
<sequence>MRILSLFDGMSCGRAAMEWLGIPVVDYYAAEIDKFAIRIAQNNHPTTTQLGDVKIVRQMAEAGLFGRIDLLIGGSPCTDLSFAGKQVGMSTKTKEDITTLERYKQLVAENFEFEGQSYLFWEWVWIREILQKQNPDLKYFLENVRMSKKWLGVFNIAVGTEPVCINSALKPAQNRVR</sequence>
<evidence type="ECO:0000256" key="2">
    <source>
        <dbReference type="ARBA" id="ARBA00022603"/>
    </source>
</evidence>
<keyword evidence="3 7" id="KW-0808">Transferase</keyword>
<dbReference type="InterPro" id="IPR001525">
    <property type="entry name" value="C5_MeTfrase"/>
</dbReference>
<comment type="catalytic activity">
    <reaction evidence="6">
        <text>a 2'-deoxycytidine in DNA + S-adenosyl-L-methionine = a 5-methyl-2'-deoxycytidine in DNA + S-adenosyl-L-homocysteine + H(+)</text>
        <dbReference type="Rhea" id="RHEA:13681"/>
        <dbReference type="Rhea" id="RHEA-COMP:11369"/>
        <dbReference type="Rhea" id="RHEA-COMP:11370"/>
        <dbReference type="ChEBI" id="CHEBI:15378"/>
        <dbReference type="ChEBI" id="CHEBI:57856"/>
        <dbReference type="ChEBI" id="CHEBI:59789"/>
        <dbReference type="ChEBI" id="CHEBI:85452"/>
        <dbReference type="ChEBI" id="CHEBI:85454"/>
        <dbReference type="EC" id="2.1.1.37"/>
    </reaction>
</comment>
<dbReference type="GO" id="GO:0009307">
    <property type="term" value="P:DNA restriction-modification system"/>
    <property type="evidence" value="ECO:0007669"/>
    <property type="project" value="UniProtKB-KW"/>
</dbReference>
<dbReference type="SUPFAM" id="SSF53335">
    <property type="entry name" value="S-adenosyl-L-methionine-dependent methyltransferases"/>
    <property type="match status" value="1"/>
</dbReference>
<organism evidence="7 8">
    <name type="scientific">Pseudopedobacter saltans</name>
    <dbReference type="NCBI Taxonomy" id="151895"/>
    <lineage>
        <taxon>Bacteria</taxon>
        <taxon>Pseudomonadati</taxon>
        <taxon>Bacteroidota</taxon>
        <taxon>Sphingobacteriia</taxon>
        <taxon>Sphingobacteriales</taxon>
        <taxon>Sphingobacteriaceae</taxon>
        <taxon>Pseudopedobacter</taxon>
    </lineage>
</organism>
<proteinExistence type="predicted"/>
<dbReference type="EMBL" id="QFOI01000673">
    <property type="protein sequence ID" value="PZP39394.1"/>
    <property type="molecule type" value="Genomic_DNA"/>
</dbReference>
<dbReference type="Gene3D" id="3.40.50.150">
    <property type="entry name" value="Vaccinia Virus protein VP39"/>
    <property type="match status" value="1"/>
</dbReference>
<evidence type="ECO:0000256" key="4">
    <source>
        <dbReference type="ARBA" id="ARBA00022691"/>
    </source>
</evidence>
<dbReference type="InterPro" id="IPR029063">
    <property type="entry name" value="SAM-dependent_MTases_sf"/>
</dbReference>
<reference evidence="7 8" key="1">
    <citation type="submission" date="2017-11" db="EMBL/GenBank/DDBJ databases">
        <title>Infants hospitalized years apart are colonized by the same room-sourced microbial strains.</title>
        <authorList>
            <person name="Brooks B."/>
            <person name="Olm M.R."/>
            <person name="Firek B.A."/>
            <person name="Baker R."/>
            <person name="Thomas B.C."/>
            <person name="Morowitz M.J."/>
            <person name="Banfield J.F."/>
        </authorList>
    </citation>
    <scope>NUCLEOTIDE SEQUENCE [LARGE SCALE GENOMIC DNA]</scope>
    <source>
        <strain evidence="7">S2_009_000_R2_76</strain>
    </source>
</reference>
<dbReference type="GO" id="GO:0032259">
    <property type="term" value="P:methylation"/>
    <property type="evidence" value="ECO:0007669"/>
    <property type="project" value="UniProtKB-KW"/>
</dbReference>
<dbReference type="AlphaFoldDB" id="A0A2W5EBF7"/>